<keyword evidence="1" id="KW-0808">Transferase</keyword>
<feature type="domain" description="Galactosyltransferase C-terminal" evidence="3">
    <location>
        <begin position="58"/>
        <end position="108"/>
    </location>
</feature>
<name>A0A0F9B5U6_9ZZZZ</name>
<dbReference type="InterPro" id="IPR027791">
    <property type="entry name" value="Galactosyl_T_C"/>
</dbReference>
<gene>
    <name evidence="4" type="ORF">LCGC14_2767630</name>
</gene>
<keyword evidence="2" id="KW-0175">Coiled coil</keyword>
<evidence type="ECO:0000256" key="2">
    <source>
        <dbReference type="SAM" id="Coils"/>
    </source>
</evidence>
<feature type="coiled-coil region" evidence="2">
    <location>
        <begin position="22"/>
        <end position="53"/>
    </location>
</feature>
<dbReference type="AlphaFoldDB" id="A0A0F9B5U6"/>
<reference evidence="4" key="1">
    <citation type="journal article" date="2015" name="Nature">
        <title>Complex archaea that bridge the gap between prokaryotes and eukaryotes.</title>
        <authorList>
            <person name="Spang A."/>
            <person name="Saw J.H."/>
            <person name="Jorgensen S.L."/>
            <person name="Zaremba-Niedzwiedzka K."/>
            <person name="Martijn J."/>
            <person name="Lind A.E."/>
            <person name="van Eijk R."/>
            <person name="Schleper C."/>
            <person name="Guy L."/>
            <person name="Ettema T.J."/>
        </authorList>
    </citation>
    <scope>NUCLEOTIDE SEQUENCE</scope>
</reference>
<evidence type="ECO:0000256" key="1">
    <source>
        <dbReference type="ARBA" id="ARBA00022679"/>
    </source>
</evidence>
<dbReference type="InterPro" id="IPR029044">
    <property type="entry name" value="Nucleotide-diphossugar_trans"/>
</dbReference>
<organism evidence="4">
    <name type="scientific">marine sediment metagenome</name>
    <dbReference type="NCBI Taxonomy" id="412755"/>
    <lineage>
        <taxon>unclassified sequences</taxon>
        <taxon>metagenomes</taxon>
        <taxon>ecological metagenomes</taxon>
    </lineage>
</organism>
<proteinExistence type="predicted"/>
<protein>
    <recommendedName>
        <fullName evidence="3">Galactosyltransferase C-terminal domain-containing protein</fullName>
    </recommendedName>
</protein>
<accession>A0A0F9B5U6</accession>
<evidence type="ECO:0000313" key="4">
    <source>
        <dbReference type="EMBL" id="KKK85999.1"/>
    </source>
</evidence>
<sequence>MKHFTKEQQDLEDRREFLLLIIVKLKQKIRRKLLELDNQNDKLNRMANECSKKIIFAKGKQLLRGRIGFYKKEFEELGGYDEGLLGYGHDDHDLVKRAWKLKYSMYWWGGQYCYRIRTSGKERNVNMEKKWRTTEKENITKSAKNIEAGKFKANEGQHWRKATLIKNFNEIIKI</sequence>
<dbReference type="SUPFAM" id="SSF53448">
    <property type="entry name" value="Nucleotide-diphospho-sugar transferases"/>
    <property type="match status" value="1"/>
</dbReference>
<dbReference type="GO" id="GO:0016740">
    <property type="term" value="F:transferase activity"/>
    <property type="evidence" value="ECO:0007669"/>
    <property type="project" value="UniProtKB-KW"/>
</dbReference>
<evidence type="ECO:0000259" key="3">
    <source>
        <dbReference type="Pfam" id="PF02709"/>
    </source>
</evidence>
<dbReference type="Pfam" id="PF02709">
    <property type="entry name" value="Glyco_transf_7C"/>
    <property type="match status" value="1"/>
</dbReference>
<dbReference type="EMBL" id="LAZR01051050">
    <property type="protein sequence ID" value="KKK85999.1"/>
    <property type="molecule type" value="Genomic_DNA"/>
</dbReference>
<dbReference type="Gene3D" id="3.90.550.10">
    <property type="entry name" value="Spore Coat Polysaccharide Biosynthesis Protein SpsA, Chain A"/>
    <property type="match status" value="1"/>
</dbReference>
<comment type="caution">
    <text evidence="4">The sequence shown here is derived from an EMBL/GenBank/DDBJ whole genome shotgun (WGS) entry which is preliminary data.</text>
</comment>